<dbReference type="Proteomes" id="UP000030710">
    <property type="component" value="Unassembled WGS sequence"/>
</dbReference>
<dbReference type="eggNOG" id="arCOG12153">
    <property type="taxonomic scope" value="Archaea"/>
</dbReference>
<name>U1NA81_9EURY</name>
<protein>
    <submittedName>
        <fullName evidence="1">Uncharacterized protein</fullName>
    </submittedName>
</protein>
<evidence type="ECO:0000313" key="2">
    <source>
        <dbReference type="Proteomes" id="UP000030710"/>
    </source>
</evidence>
<dbReference type="HOGENOM" id="CLU_1472055_0_0_2"/>
<proteinExistence type="predicted"/>
<dbReference type="EMBL" id="KE356561">
    <property type="protein sequence ID" value="ERG93735.1"/>
    <property type="molecule type" value="Genomic_DNA"/>
</dbReference>
<reference evidence="1 2" key="1">
    <citation type="journal article" date="2013" name="PLoS ONE">
        <title>Assembly-driven community genomics of a hypersaline microbial ecosystem.</title>
        <authorList>
            <person name="Podell S."/>
            <person name="Ugalde J.A."/>
            <person name="Narasingarao P."/>
            <person name="Banfield J.F."/>
            <person name="Heidelberg K.B."/>
            <person name="Allen E.E."/>
        </authorList>
    </citation>
    <scope>NUCLEOTIDE SEQUENCE [LARGE SCALE GENOMIC DNA]</scope>
    <source>
        <strain evidence="2">J07HQW2</strain>
    </source>
</reference>
<accession>U1NA81</accession>
<dbReference type="RefSeq" id="WP_021053229.1">
    <property type="nucleotide sequence ID" value="NZ_KE356561.1"/>
</dbReference>
<organism evidence="1 2">
    <name type="scientific">Haloquadratum walsbyi J07HQW2</name>
    <dbReference type="NCBI Taxonomy" id="1238425"/>
    <lineage>
        <taxon>Archaea</taxon>
        <taxon>Methanobacteriati</taxon>
        <taxon>Methanobacteriota</taxon>
        <taxon>Stenosarchaea group</taxon>
        <taxon>Halobacteria</taxon>
        <taxon>Halobacteriales</taxon>
        <taxon>Haloferacaceae</taxon>
        <taxon>Haloquadratum</taxon>
    </lineage>
</organism>
<gene>
    <name evidence="1" type="ORF">J07HQW2_00169</name>
</gene>
<dbReference type="AlphaFoldDB" id="U1NA81"/>
<sequence>MVQETEQIGIESLIDKLFDRFGHIAEIHVAHIPSASEIAQLHITVHTGEANSLEQSLDLTRANEVTVDTGEAYPLLIPFDMIATVDGPGHVQGKEGTTVYMADNVVGAKSRDLETGVSMLRQKLAGTCPLCEAKVDTFRDHYRDSRTCQEAERV</sequence>
<evidence type="ECO:0000313" key="1">
    <source>
        <dbReference type="EMBL" id="ERG93735.1"/>
    </source>
</evidence>